<feature type="compositionally biased region" description="Polar residues" evidence="1">
    <location>
        <begin position="70"/>
        <end position="82"/>
    </location>
</feature>
<dbReference type="GO" id="GO:0008061">
    <property type="term" value="F:chitin binding"/>
    <property type="evidence" value="ECO:0007669"/>
    <property type="project" value="InterPro"/>
</dbReference>
<dbReference type="Pfam" id="PF01607">
    <property type="entry name" value="CBM_14"/>
    <property type="match status" value="1"/>
</dbReference>
<dbReference type="Gene3D" id="2.170.140.10">
    <property type="entry name" value="Chitin binding domain"/>
    <property type="match status" value="1"/>
</dbReference>
<sequence>MSRPSVQLPLLLLITCSPFFITGQIHRYFDQPLQILSHRTEIDTPAGGPGSEPIAAASSYSGGQMAAPQYGSSNMKPYQSSVSSYGGQTSQQPYGSGSSGYSSNNNVQGYPLTSGSQDYGNSHDSNPSAYGFNCYGKPPALYGDANYDCRIFHVCQADGRGDTLHCPKDTKFNNYLGVCDWEFKIDRTCMPLYKEEQYSAANSGYESGQGSYGGSSQSSYGGSQGSYGGQQQPQRYRRRR</sequence>
<evidence type="ECO:0000256" key="2">
    <source>
        <dbReference type="SAM" id="SignalP"/>
    </source>
</evidence>
<dbReference type="InterPro" id="IPR002557">
    <property type="entry name" value="Chitin-bd_dom"/>
</dbReference>
<keyword evidence="5" id="KW-1185">Reference proteome</keyword>
<keyword evidence="2" id="KW-0732">Signal</keyword>
<feature type="region of interest" description="Disordered" evidence="1">
    <location>
        <begin position="203"/>
        <end position="240"/>
    </location>
</feature>
<dbReference type="Proteomes" id="UP000186922">
    <property type="component" value="Unassembled WGS sequence"/>
</dbReference>
<organism evidence="4 5">
    <name type="scientific">Ramazzottius varieornatus</name>
    <name type="common">Water bear</name>
    <name type="synonym">Tardigrade</name>
    <dbReference type="NCBI Taxonomy" id="947166"/>
    <lineage>
        <taxon>Eukaryota</taxon>
        <taxon>Metazoa</taxon>
        <taxon>Ecdysozoa</taxon>
        <taxon>Tardigrada</taxon>
        <taxon>Eutardigrada</taxon>
        <taxon>Parachela</taxon>
        <taxon>Hypsibioidea</taxon>
        <taxon>Ramazzottiidae</taxon>
        <taxon>Ramazzottius</taxon>
    </lineage>
</organism>
<dbReference type="EMBL" id="BDGG01000003">
    <property type="protein sequence ID" value="GAU94797.1"/>
    <property type="molecule type" value="Genomic_DNA"/>
</dbReference>
<feature type="region of interest" description="Disordered" evidence="1">
    <location>
        <begin position="68"/>
        <end position="122"/>
    </location>
</feature>
<dbReference type="InterPro" id="IPR036508">
    <property type="entry name" value="Chitin-bd_dom_sf"/>
</dbReference>
<dbReference type="SUPFAM" id="SSF57625">
    <property type="entry name" value="Invertebrate chitin-binding proteins"/>
    <property type="match status" value="1"/>
</dbReference>
<dbReference type="PROSITE" id="PS50940">
    <property type="entry name" value="CHIT_BIND_II"/>
    <property type="match status" value="1"/>
</dbReference>
<evidence type="ECO:0000256" key="1">
    <source>
        <dbReference type="SAM" id="MobiDB-lite"/>
    </source>
</evidence>
<reference evidence="4 5" key="1">
    <citation type="journal article" date="2016" name="Nat. Commun.">
        <title>Extremotolerant tardigrade genome and improved radiotolerance of human cultured cells by tardigrade-unique protein.</title>
        <authorList>
            <person name="Hashimoto T."/>
            <person name="Horikawa D.D."/>
            <person name="Saito Y."/>
            <person name="Kuwahara H."/>
            <person name="Kozuka-Hata H."/>
            <person name="Shin-I T."/>
            <person name="Minakuchi Y."/>
            <person name="Ohishi K."/>
            <person name="Motoyama A."/>
            <person name="Aizu T."/>
            <person name="Enomoto A."/>
            <person name="Kondo K."/>
            <person name="Tanaka S."/>
            <person name="Hara Y."/>
            <person name="Koshikawa S."/>
            <person name="Sagara H."/>
            <person name="Miura T."/>
            <person name="Yokobori S."/>
            <person name="Miyagawa K."/>
            <person name="Suzuki Y."/>
            <person name="Kubo T."/>
            <person name="Oyama M."/>
            <person name="Kohara Y."/>
            <person name="Fujiyama A."/>
            <person name="Arakawa K."/>
            <person name="Katayama T."/>
            <person name="Toyoda A."/>
            <person name="Kunieda T."/>
        </authorList>
    </citation>
    <scope>NUCLEOTIDE SEQUENCE [LARGE SCALE GENOMIC DNA]</scope>
    <source>
        <strain evidence="4 5">YOKOZUNA-1</strain>
    </source>
</reference>
<feature type="compositionally biased region" description="Low complexity" evidence="1">
    <location>
        <begin position="83"/>
        <end position="110"/>
    </location>
</feature>
<feature type="compositionally biased region" description="Low complexity" evidence="1">
    <location>
        <begin position="203"/>
        <end position="221"/>
    </location>
</feature>
<feature type="compositionally biased region" description="Polar residues" evidence="1">
    <location>
        <begin position="111"/>
        <end position="122"/>
    </location>
</feature>
<dbReference type="GO" id="GO:0005576">
    <property type="term" value="C:extracellular region"/>
    <property type="evidence" value="ECO:0007669"/>
    <property type="project" value="InterPro"/>
</dbReference>
<evidence type="ECO:0000259" key="3">
    <source>
        <dbReference type="PROSITE" id="PS50940"/>
    </source>
</evidence>
<comment type="caution">
    <text evidence="4">The sequence shown here is derived from an EMBL/GenBank/DDBJ whole genome shotgun (WGS) entry which is preliminary data.</text>
</comment>
<feature type="domain" description="Chitin-binding type-2" evidence="3">
    <location>
        <begin position="131"/>
        <end position="191"/>
    </location>
</feature>
<feature type="signal peptide" evidence="2">
    <location>
        <begin position="1"/>
        <end position="23"/>
    </location>
</feature>
<dbReference type="OrthoDB" id="10065127at2759"/>
<evidence type="ECO:0000313" key="5">
    <source>
        <dbReference type="Proteomes" id="UP000186922"/>
    </source>
</evidence>
<proteinExistence type="predicted"/>
<accession>A0A1D1V544</accession>
<evidence type="ECO:0000313" key="4">
    <source>
        <dbReference type="EMBL" id="GAU94797.1"/>
    </source>
</evidence>
<protein>
    <recommendedName>
        <fullName evidence="3">Chitin-binding type-2 domain-containing protein</fullName>
    </recommendedName>
</protein>
<feature type="chain" id="PRO_5008898042" description="Chitin-binding type-2 domain-containing protein" evidence="2">
    <location>
        <begin position="24"/>
        <end position="240"/>
    </location>
</feature>
<dbReference type="AlphaFoldDB" id="A0A1D1V544"/>
<gene>
    <name evidence="4" type="primary">RvY_06509-1</name>
    <name evidence="4" type="synonym">RvY_06509.1</name>
    <name evidence="4" type="ORF">RvY_06509</name>
</gene>
<name>A0A1D1V544_RAMVA</name>